<dbReference type="Pfam" id="PF09331">
    <property type="entry name" value="DUF1985"/>
    <property type="match status" value="1"/>
</dbReference>
<dbReference type="EMBL" id="JABTTQ020000013">
    <property type="protein sequence ID" value="KAK6143570.1"/>
    <property type="molecule type" value="Genomic_DNA"/>
</dbReference>
<organism evidence="2 3">
    <name type="scientific">Rehmannia glutinosa</name>
    <name type="common">Chinese foxglove</name>
    <dbReference type="NCBI Taxonomy" id="99300"/>
    <lineage>
        <taxon>Eukaryota</taxon>
        <taxon>Viridiplantae</taxon>
        <taxon>Streptophyta</taxon>
        <taxon>Embryophyta</taxon>
        <taxon>Tracheophyta</taxon>
        <taxon>Spermatophyta</taxon>
        <taxon>Magnoliopsida</taxon>
        <taxon>eudicotyledons</taxon>
        <taxon>Gunneridae</taxon>
        <taxon>Pentapetalae</taxon>
        <taxon>asterids</taxon>
        <taxon>lamiids</taxon>
        <taxon>Lamiales</taxon>
        <taxon>Orobanchaceae</taxon>
        <taxon>Rehmannieae</taxon>
        <taxon>Rehmannia</taxon>
    </lineage>
</organism>
<keyword evidence="3" id="KW-1185">Reference proteome</keyword>
<comment type="caution">
    <text evidence="2">The sequence shown here is derived from an EMBL/GenBank/DDBJ whole genome shotgun (WGS) entry which is preliminary data.</text>
</comment>
<gene>
    <name evidence="2" type="ORF">DH2020_023918</name>
</gene>
<dbReference type="PANTHER" id="PTHR48449:SF1">
    <property type="entry name" value="DUF1985 DOMAIN-CONTAINING PROTEIN"/>
    <property type="match status" value="1"/>
</dbReference>
<name>A0ABR0W8T7_REHGL</name>
<proteinExistence type="predicted"/>
<feature type="domain" description="DUF1985" evidence="1">
    <location>
        <begin position="15"/>
        <end position="113"/>
    </location>
</feature>
<sequence>MLRRITNKGVVGIVDDDEIWFSFGGSSKACFSLREFTLITGLKPGNEEEYRDKFPRENRLERKYFNACNIVPVEELESTILERVEDEEDKYKLGLVLIYESILRAKEKSTSIEMDVWAYESIPSIANLFQASMTKDKIPRMRKWKSSLTLGQNYISNILDSPNDVCQPLPTSSTHRRPTAPITGRHILDAILALTEKVNALDRKVESILEMRHQAPSPHMHNDDVRQKFFSPPMHNEDVHQNFSPPPMHNENVHRTLSPPPMHDEEIDMTVDRTVDVASNVTKEKVSEQMVEVLVGDVAKRVGAEEEEASKRVRMPSQFVSSPYTNELKPRKFMDNSIPILIQKVDAAKLKEFNKWYTKLGER</sequence>
<accession>A0ABR0W8T7</accession>
<reference evidence="2 3" key="1">
    <citation type="journal article" date="2021" name="Comput. Struct. Biotechnol. J.">
        <title>De novo genome assembly of the potent medicinal plant Rehmannia glutinosa using nanopore technology.</title>
        <authorList>
            <person name="Ma L."/>
            <person name="Dong C."/>
            <person name="Song C."/>
            <person name="Wang X."/>
            <person name="Zheng X."/>
            <person name="Niu Y."/>
            <person name="Chen S."/>
            <person name="Feng W."/>
        </authorList>
    </citation>
    <scope>NUCLEOTIDE SEQUENCE [LARGE SCALE GENOMIC DNA]</scope>
    <source>
        <strain evidence="2">DH-2019</strain>
    </source>
</reference>
<evidence type="ECO:0000313" key="3">
    <source>
        <dbReference type="Proteomes" id="UP001318860"/>
    </source>
</evidence>
<evidence type="ECO:0000313" key="2">
    <source>
        <dbReference type="EMBL" id="KAK6143570.1"/>
    </source>
</evidence>
<dbReference type="PANTHER" id="PTHR48449">
    <property type="entry name" value="DUF1985 DOMAIN-CONTAINING PROTEIN"/>
    <property type="match status" value="1"/>
</dbReference>
<dbReference type="InterPro" id="IPR015410">
    <property type="entry name" value="DUF1985"/>
</dbReference>
<protein>
    <recommendedName>
        <fullName evidence="1">DUF1985 domain-containing protein</fullName>
    </recommendedName>
</protein>
<dbReference type="Proteomes" id="UP001318860">
    <property type="component" value="Unassembled WGS sequence"/>
</dbReference>
<evidence type="ECO:0000259" key="1">
    <source>
        <dbReference type="Pfam" id="PF09331"/>
    </source>
</evidence>